<proteinExistence type="predicted"/>
<feature type="region of interest" description="Disordered" evidence="1">
    <location>
        <begin position="153"/>
        <end position="372"/>
    </location>
</feature>
<feature type="region of interest" description="Disordered" evidence="1">
    <location>
        <begin position="87"/>
        <end position="139"/>
    </location>
</feature>
<feature type="compositionally biased region" description="Polar residues" evidence="1">
    <location>
        <begin position="319"/>
        <end position="332"/>
    </location>
</feature>
<organism evidence="2 3">
    <name type="scientific">Ancylostoma duodenale</name>
    <dbReference type="NCBI Taxonomy" id="51022"/>
    <lineage>
        <taxon>Eukaryota</taxon>
        <taxon>Metazoa</taxon>
        <taxon>Ecdysozoa</taxon>
        <taxon>Nematoda</taxon>
        <taxon>Chromadorea</taxon>
        <taxon>Rhabditida</taxon>
        <taxon>Rhabditina</taxon>
        <taxon>Rhabditomorpha</taxon>
        <taxon>Strongyloidea</taxon>
        <taxon>Ancylostomatidae</taxon>
        <taxon>Ancylostomatinae</taxon>
        <taxon>Ancylostoma</taxon>
    </lineage>
</organism>
<evidence type="ECO:0000313" key="2">
    <source>
        <dbReference type="EMBL" id="KIH50199.1"/>
    </source>
</evidence>
<feature type="compositionally biased region" description="Low complexity" evidence="1">
    <location>
        <begin position="294"/>
        <end position="316"/>
    </location>
</feature>
<protein>
    <submittedName>
        <fullName evidence="2">Uncharacterized protein</fullName>
    </submittedName>
</protein>
<accession>A0A0C2FU43</accession>
<gene>
    <name evidence="2" type="ORF">ANCDUO_19724</name>
</gene>
<name>A0A0C2FU43_9BILA</name>
<feature type="compositionally biased region" description="Low complexity" evidence="1">
    <location>
        <begin position="338"/>
        <end position="362"/>
    </location>
</feature>
<evidence type="ECO:0000313" key="3">
    <source>
        <dbReference type="Proteomes" id="UP000054047"/>
    </source>
</evidence>
<dbReference type="Proteomes" id="UP000054047">
    <property type="component" value="Unassembled WGS sequence"/>
</dbReference>
<feature type="non-terminal residue" evidence="2">
    <location>
        <position position="372"/>
    </location>
</feature>
<feature type="compositionally biased region" description="Low complexity" evidence="1">
    <location>
        <begin position="229"/>
        <end position="260"/>
    </location>
</feature>
<dbReference type="AlphaFoldDB" id="A0A0C2FU43"/>
<dbReference type="EMBL" id="KN750442">
    <property type="protein sequence ID" value="KIH50199.1"/>
    <property type="molecule type" value="Genomic_DNA"/>
</dbReference>
<feature type="compositionally biased region" description="Low complexity" evidence="1">
    <location>
        <begin position="166"/>
        <end position="180"/>
    </location>
</feature>
<feature type="compositionally biased region" description="Basic and acidic residues" evidence="1">
    <location>
        <begin position="363"/>
        <end position="372"/>
    </location>
</feature>
<dbReference type="OrthoDB" id="5907543at2759"/>
<feature type="compositionally biased region" description="Polar residues" evidence="1">
    <location>
        <begin position="261"/>
        <end position="282"/>
    </location>
</feature>
<evidence type="ECO:0000256" key="1">
    <source>
        <dbReference type="SAM" id="MobiDB-lite"/>
    </source>
</evidence>
<reference evidence="2 3" key="1">
    <citation type="submission" date="2013-12" db="EMBL/GenBank/DDBJ databases">
        <title>Draft genome of the parsitic nematode Ancylostoma duodenale.</title>
        <authorList>
            <person name="Mitreva M."/>
        </authorList>
    </citation>
    <scope>NUCLEOTIDE SEQUENCE [LARGE SCALE GENOMIC DNA]</scope>
    <source>
        <strain evidence="2 3">Zhejiang</strain>
    </source>
</reference>
<feature type="compositionally biased region" description="Polar residues" evidence="1">
    <location>
        <begin position="181"/>
        <end position="193"/>
    </location>
</feature>
<feature type="compositionally biased region" description="Polar residues" evidence="1">
    <location>
        <begin position="122"/>
        <end position="132"/>
    </location>
</feature>
<feature type="region of interest" description="Disordered" evidence="1">
    <location>
        <begin position="1"/>
        <end position="34"/>
    </location>
</feature>
<feature type="non-terminal residue" evidence="2">
    <location>
        <position position="1"/>
    </location>
</feature>
<keyword evidence="3" id="KW-1185">Reference proteome</keyword>
<sequence length="372" mass="39511">TTANNDEQSLSSETTAAEHETATTLSSTFISKPHKDLPERWKGLVMRLKKKLEELKAKKGLLPSKTAMGATTSPMDFKERTTATAITTEATKGEEASERTAAIKAVNSNGEEGIPSEHQDVDVTTTPGSTKQSSEKETVAVNELTTTHSTVITMSTIDDGRESEEITTTSTTETATKQSSPNELTTTTVSTAAAGNDFSEEASPEKVAIPEAEGAISLDGDRETDKGTTPETTTPVPKIPEAVEVNSSESTESNSEVISELTTLGRTDATDVSTTAVPSSDEGTPFKTEVAEATAPESKTPESSESPSAETTTAAENRIYTTPQDVTITTPNFKELWSTQTATESIATESTTTTDSSTTFTEPRTRDENEES</sequence>
<feature type="compositionally biased region" description="Basic and acidic residues" evidence="1">
    <location>
        <begin position="219"/>
        <end position="228"/>
    </location>
</feature>